<comment type="cofactor">
    <cofactor evidence="1">
        <name>pyridoxal 5'-phosphate</name>
        <dbReference type="ChEBI" id="CHEBI:597326"/>
    </cofactor>
</comment>
<sequence length="417" mass="46466">MTPFEKASFKDFENIPGSDMYETANHFNQYLDYLKKNDRLNYRLESTTTCGPRMDLRMPGERAPRTYVALVSNDYLGFTQHPKIKAAVIGGIERFGAGSGASPAIGGHFSFHQQLEDKIAAFFHRDAAILYTTGYTANSATFQCLLKKEDVAIVDMEVHASIYEGCQLTNLKMFPHNNLERLERQLKEAQHQFRTKMVIIDGVYSQNGDLALVKDILLLCRKYGAYLAIDDAHGVGVIGKTGRGVLEADNLFQDVDIMTGTLSKTFANVGGYVVASPELVRYLKFQSKQHLFSVTATPATLGIMKAIDLIDEEPHWRDRLWENIRYLKTGLIALGLDIGKTASAVIPVKIGDPAKTGVVGKLLLDRGVYANPIMYPAVAKKDARIRMSVMATHTREDLDTVLNAFEEIDRIVPISKH</sequence>
<dbReference type="PANTHER" id="PTHR13693:SF3">
    <property type="entry name" value="LD36009P"/>
    <property type="match status" value="1"/>
</dbReference>
<keyword evidence="4" id="KW-0012">Acyltransferase</keyword>
<dbReference type="Gene3D" id="3.40.640.10">
    <property type="entry name" value="Type I PLP-dependent aspartate aminotransferase-like (Major domain)"/>
    <property type="match status" value="1"/>
</dbReference>
<organism evidence="4 5">
    <name type="scientific">Mucilaginibacter terrae</name>
    <dbReference type="NCBI Taxonomy" id="1955052"/>
    <lineage>
        <taxon>Bacteria</taxon>
        <taxon>Pseudomonadati</taxon>
        <taxon>Bacteroidota</taxon>
        <taxon>Sphingobacteriia</taxon>
        <taxon>Sphingobacteriales</taxon>
        <taxon>Sphingobacteriaceae</taxon>
        <taxon>Mucilaginibacter</taxon>
    </lineage>
</organism>
<dbReference type="GO" id="GO:0008890">
    <property type="term" value="F:glycine C-acetyltransferase activity"/>
    <property type="evidence" value="ECO:0007669"/>
    <property type="project" value="UniProtKB-EC"/>
</dbReference>
<keyword evidence="5" id="KW-1185">Reference proteome</keyword>
<evidence type="ECO:0000256" key="2">
    <source>
        <dbReference type="ARBA" id="ARBA00022679"/>
    </source>
</evidence>
<accession>A0ABU3GUJ1</accession>
<reference evidence="5" key="1">
    <citation type="submission" date="2023-07" db="EMBL/GenBank/DDBJ databases">
        <title>Functional and genomic diversity of the sorghum phyllosphere microbiome.</title>
        <authorList>
            <person name="Shade A."/>
        </authorList>
    </citation>
    <scope>NUCLEOTIDE SEQUENCE [LARGE SCALE GENOMIC DNA]</scope>
    <source>
        <strain evidence="5">SORGH_AS_0422</strain>
    </source>
</reference>
<protein>
    <submittedName>
        <fullName evidence="4">Glycine C-acetyltransferase</fullName>
        <ecNumber evidence="4">2.3.1.29</ecNumber>
    </submittedName>
</protein>
<dbReference type="Pfam" id="PF00155">
    <property type="entry name" value="Aminotran_1_2"/>
    <property type="match status" value="1"/>
</dbReference>
<dbReference type="EC" id="2.3.1.29" evidence="4"/>
<dbReference type="PANTHER" id="PTHR13693">
    <property type="entry name" value="CLASS II AMINOTRANSFERASE/8-AMINO-7-OXONONANOATE SYNTHASE"/>
    <property type="match status" value="1"/>
</dbReference>
<dbReference type="RefSeq" id="WP_311948658.1">
    <property type="nucleotide sequence ID" value="NZ_JAVLVU010000001.1"/>
</dbReference>
<dbReference type="InterPro" id="IPR004839">
    <property type="entry name" value="Aminotransferase_I/II_large"/>
</dbReference>
<keyword evidence="2 4" id="KW-0808">Transferase</keyword>
<evidence type="ECO:0000313" key="4">
    <source>
        <dbReference type="EMBL" id="MDT3402305.1"/>
    </source>
</evidence>
<proteinExistence type="predicted"/>
<evidence type="ECO:0000313" key="5">
    <source>
        <dbReference type="Proteomes" id="UP001258315"/>
    </source>
</evidence>
<comment type="caution">
    <text evidence="4">The sequence shown here is derived from an EMBL/GenBank/DDBJ whole genome shotgun (WGS) entry which is preliminary data.</text>
</comment>
<dbReference type="SUPFAM" id="SSF53383">
    <property type="entry name" value="PLP-dependent transferases"/>
    <property type="match status" value="1"/>
</dbReference>
<dbReference type="InterPro" id="IPR015424">
    <property type="entry name" value="PyrdxlP-dep_Trfase"/>
</dbReference>
<feature type="domain" description="Aminotransferase class I/classII large" evidence="3">
    <location>
        <begin position="67"/>
        <end position="404"/>
    </location>
</feature>
<name>A0ABU3GUJ1_9SPHI</name>
<dbReference type="InterPro" id="IPR015421">
    <property type="entry name" value="PyrdxlP-dep_Trfase_major"/>
</dbReference>
<dbReference type="Proteomes" id="UP001258315">
    <property type="component" value="Unassembled WGS sequence"/>
</dbReference>
<dbReference type="CDD" id="cd06454">
    <property type="entry name" value="KBL_like"/>
    <property type="match status" value="1"/>
</dbReference>
<dbReference type="Gene3D" id="3.90.1150.10">
    <property type="entry name" value="Aspartate Aminotransferase, domain 1"/>
    <property type="match status" value="1"/>
</dbReference>
<dbReference type="InterPro" id="IPR015422">
    <property type="entry name" value="PyrdxlP-dep_Trfase_small"/>
</dbReference>
<evidence type="ECO:0000256" key="1">
    <source>
        <dbReference type="ARBA" id="ARBA00001933"/>
    </source>
</evidence>
<evidence type="ECO:0000259" key="3">
    <source>
        <dbReference type="Pfam" id="PF00155"/>
    </source>
</evidence>
<dbReference type="EMBL" id="JAVLVU010000001">
    <property type="protein sequence ID" value="MDT3402305.1"/>
    <property type="molecule type" value="Genomic_DNA"/>
</dbReference>
<gene>
    <name evidence="4" type="ORF">QE417_001377</name>
</gene>
<dbReference type="InterPro" id="IPR050087">
    <property type="entry name" value="AON_synthase_class-II"/>
</dbReference>